<keyword evidence="3" id="KW-1185">Reference proteome</keyword>
<protein>
    <submittedName>
        <fullName evidence="2">Uncharacterized protein</fullName>
    </submittedName>
</protein>
<dbReference type="Proteomes" id="UP001497482">
    <property type="component" value="Chromosome 22"/>
</dbReference>
<organism evidence="2 3">
    <name type="scientific">Knipowitschia caucasica</name>
    <name type="common">Caucasian dwarf goby</name>
    <name type="synonym">Pomatoschistus caucasicus</name>
    <dbReference type="NCBI Taxonomy" id="637954"/>
    <lineage>
        <taxon>Eukaryota</taxon>
        <taxon>Metazoa</taxon>
        <taxon>Chordata</taxon>
        <taxon>Craniata</taxon>
        <taxon>Vertebrata</taxon>
        <taxon>Euteleostomi</taxon>
        <taxon>Actinopterygii</taxon>
        <taxon>Neopterygii</taxon>
        <taxon>Teleostei</taxon>
        <taxon>Neoteleostei</taxon>
        <taxon>Acanthomorphata</taxon>
        <taxon>Gobiaria</taxon>
        <taxon>Gobiiformes</taxon>
        <taxon>Gobioidei</taxon>
        <taxon>Gobiidae</taxon>
        <taxon>Gobiinae</taxon>
        <taxon>Knipowitschia</taxon>
    </lineage>
</organism>
<evidence type="ECO:0000313" key="2">
    <source>
        <dbReference type="EMBL" id="CAL1598739.1"/>
    </source>
</evidence>
<sequence>MARWRKRELKGVVCGHGRVDEQRPDVSQAPTQTAPRRQITRQGWGYREKQEKQEVTASECFMHHGHAISATL</sequence>
<gene>
    <name evidence="2" type="ORF">KC01_LOCUS27101</name>
</gene>
<evidence type="ECO:0000256" key="1">
    <source>
        <dbReference type="SAM" id="MobiDB-lite"/>
    </source>
</evidence>
<dbReference type="AlphaFoldDB" id="A0AAV2L9U8"/>
<dbReference type="EMBL" id="OZ035844">
    <property type="protein sequence ID" value="CAL1598739.1"/>
    <property type="molecule type" value="Genomic_DNA"/>
</dbReference>
<feature type="region of interest" description="Disordered" evidence="1">
    <location>
        <begin position="20"/>
        <end position="49"/>
    </location>
</feature>
<proteinExistence type="predicted"/>
<evidence type="ECO:0000313" key="3">
    <source>
        <dbReference type="Proteomes" id="UP001497482"/>
    </source>
</evidence>
<reference evidence="2 3" key="1">
    <citation type="submission" date="2024-04" db="EMBL/GenBank/DDBJ databases">
        <authorList>
            <person name="Waldvogel A.-M."/>
            <person name="Schoenle A."/>
        </authorList>
    </citation>
    <scope>NUCLEOTIDE SEQUENCE [LARGE SCALE GENOMIC DNA]</scope>
</reference>
<name>A0AAV2L9U8_KNICA</name>
<accession>A0AAV2L9U8</accession>